<comment type="caution">
    <text evidence="4">The sequence shown here is derived from an EMBL/GenBank/DDBJ whole genome shotgun (WGS) entry which is preliminary data.</text>
</comment>
<keyword evidence="2 4" id="KW-0689">Ribosomal protein</keyword>
<evidence type="ECO:0000256" key="3">
    <source>
        <dbReference type="ARBA" id="ARBA00023274"/>
    </source>
</evidence>
<evidence type="ECO:0000256" key="2">
    <source>
        <dbReference type="ARBA" id="ARBA00022980"/>
    </source>
</evidence>
<evidence type="ECO:0000256" key="1">
    <source>
        <dbReference type="ARBA" id="ARBA00007820"/>
    </source>
</evidence>
<evidence type="ECO:0000313" key="4">
    <source>
        <dbReference type="EMBL" id="KAJ6684363.1"/>
    </source>
</evidence>
<dbReference type="EMBL" id="JAPFFL010000013">
    <property type="protein sequence ID" value="KAJ6684363.1"/>
    <property type="molecule type" value="Genomic_DNA"/>
</dbReference>
<reference evidence="4" key="1">
    <citation type="submission" date="2022-11" db="EMBL/GenBank/DDBJ databases">
        <authorList>
            <person name="Hyden B.L."/>
            <person name="Feng K."/>
            <person name="Yates T."/>
            <person name="Jawdy S."/>
            <person name="Smart L.B."/>
            <person name="Muchero W."/>
        </authorList>
    </citation>
    <scope>NUCLEOTIDE SEQUENCE</scope>
    <source>
        <tissue evidence="4">Shoot tip</tissue>
    </source>
</reference>
<dbReference type="PROSITE" id="PS00948">
    <property type="entry name" value="RIBOSOMAL_S7E"/>
    <property type="match status" value="1"/>
</dbReference>
<dbReference type="GO" id="GO:0042274">
    <property type="term" value="P:ribosomal small subunit biogenesis"/>
    <property type="evidence" value="ECO:0007669"/>
    <property type="project" value="TreeGrafter"/>
</dbReference>
<dbReference type="InterPro" id="IPR047861">
    <property type="entry name" value="Ribosomal_eS7_CS"/>
</dbReference>
<proteinExistence type="inferred from homology"/>
<accession>A0A9Q0SP90</accession>
<protein>
    <submittedName>
        <fullName evidence="4">40S RIBOSOMAL PROTEIN S7</fullName>
    </submittedName>
</protein>
<gene>
    <name evidence="4" type="ORF">OIU85_007999</name>
</gene>
<dbReference type="GO" id="GO:0006412">
    <property type="term" value="P:translation"/>
    <property type="evidence" value="ECO:0007669"/>
    <property type="project" value="InterPro"/>
</dbReference>
<comment type="similarity">
    <text evidence="1">Belongs to the eukaryotic ribosomal protein eS7 family.</text>
</comment>
<reference evidence="4" key="2">
    <citation type="journal article" date="2023" name="Int. J. Mol. Sci.">
        <title>De Novo Assembly and Annotation of 11 Diverse Shrub Willow (Salix) Genomes Reveals Novel Gene Organization in Sex-Linked Regions.</title>
        <authorList>
            <person name="Hyden B."/>
            <person name="Feng K."/>
            <person name="Yates T.B."/>
            <person name="Jawdy S."/>
            <person name="Cereghino C."/>
            <person name="Smart L.B."/>
            <person name="Muchero W."/>
        </authorList>
    </citation>
    <scope>NUCLEOTIDE SEQUENCE [LARGE SCALE GENOMIC DNA]</scope>
    <source>
        <tissue evidence="4">Shoot tip</tissue>
    </source>
</reference>
<dbReference type="GO" id="GO:0030686">
    <property type="term" value="C:90S preribosome"/>
    <property type="evidence" value="ECO:0007669"/>
    <property type="project" value="TreeGrafter"/>
</dbReference>
<keyword evidence="3" id="KW-0687">Ribonucleoprotein</keyword>
<dbReference type="InterPro" id="IPR000554">
    <property type="entry name" value="Ribosomal_eS7"/>
</dbReference>
<dbReference type="GO" id="GO:0032040">
    <property type="term" value="C:small-subunit processome"/>
    <property type="evidence" value="ECO:0007669"/>
    <property type="project" value="TreeGrafter"/>
</dbReference>
<evidence type="ECO:0000313" key="5">
    <source>
        <dbReference type="Proteomes" id="UP001151529"/>
    </source>
</evidence>
<dbReference type="GO" id="GO:0003735">
    <property type="term" value="F:structural constituent of ribosome"/>
    <property type="evidence" value="ECO:0007669"/>
    <property type="project" value="InterPro"/>
</dbReference>
<dbReference type="Proteomes" id="UP001151529">
    <property type="component" value="Chromosome 17"/>
</dbReference>
<dbReference type="Pfam" id="PF01251">
    <property type="entry name" value="Ribosomal_S7e"/>
    <property type="match status" value="1"/>
</dbReference>
<dbReference type="PANTHER" id="PTHR11278">
    <property type="entry name" value="40S RIBOSOMAL PROTEIN S7"/>
    <property type="match status" value="1"/>
</dbReference>
<name>A0A9Q0SP90_SALVM</name>
<sequence length="391" mass="44510">MAAFSPLFLSQPSLYTHKMTYKMRVPCELKKESEQWLPFLSWYGFDCYSVSLLLQYQLCHFLGKFDTVKCKSALRYWDQLGDSDAAASPVAGSLQVTRSFSGKAFQTDLSPCKETFFSPAMEDHLLKLITPSTATSFHHCRRLSAAASAATRTPSTWSVKMYTTKKKIQKDKDAEPTEFEETVAQALFDLENSNSDLKSELKDLFINSAVQIDVAGNRKAIVIYVPYRLRKAYRKVHLRLVRELEKKFSGKDVVLLATRRIVRPPKKGSAVQRPRSRTLTAVHEAMLEDLVYPAEIVGKRTRYRIDGSKISKIFLDPKERNNTEYKLESYAGVYRKLTGKDVVFDFPDKTFFEVSITMHLNLVEYPMDNLSKISCGLFGCGKCHFHGSGCM</sequence>
<organism evidence="4 5">
    <name type="scientific">Salix viminalis</name>
    <name type="common">Common osier</name>
    <name type="synonym">Basket willow</name>
    <dbReference type="NCBI Taxonomy" id="40686"/>
    <lineage>
        <taxon>Eukaryota</taxon>
        <taxon>Viridiplantae</taxon>
        <taxon>Streptophyta</taxon>
        <taxon>Embryophyta</taxon>
        <taxon>Tracheophyta</taxon>
        <taxon>Spermatophyta</taxon>
        <taxon>Magnoliopsida</taxon>
        <taxon>eudicotyledons</taxon>
        <taxon>Gunneridae</taxon>
        <taxon>Pentapetalae</taxon>
        <taxon>rosids</taxon>
        <taxon>fabids</taxon>
        <taxon>Malpighiales</taxon>
        <taxon>Salicaceae</taxon>
        <taxon>Saliceae</taxon>
        <taxon>Salix</taxon>
    </lineage>
</organism>
<keyword evidence="5" id="KW-1185">Reference proteome</keyword>
<dbReference type="AlphaFoldDB" id="A0A9Q0SP90"/>
<dbReference type="OrthoDB" id="1724687at2759"/>
<dbReference type="GO" id="GO:0022627">
    <property type="term" value="C:cytosolic small ribosomal subunit"/>
    <property type="evidence" value="ECO:0007669"/>
    <property type="project" value="TreeGrafter"/>
</dbReference>
<dbReference type="GO" id="GO:0006364">
    <property type="term" value="P:rRNA processing"/>
    <property type="evidence" value="ECO:0007669"/>
    <property type="project" value="TreeGrafter"/>
</dbReference>
<dbReference type="PANTHER" id="PTHR11278:SF0">
    <property type="entry name" value="SMALL RIBOSOMAL SUBUNIT PROTEIN ES7"/>
    <property type="match status" value="1"/>
</dbReference>